<evidence type="ECO:0000256" key="9">
    <source>
        <dbReference type="ARBA" id="ARBA00022842"/>
    </source>
</evidence>
<dbReference type="FunFam" id="1.10.1410.10:FF:000018">
    <property type="entry name" value="Terminal uridylyltransferase cid1"/>
    <property type="match status" value="1"/>
</dbReference>
<evidence type="ECO:0000256" key="1">
    <source>
        <dbReference type="ARBA" id="ARBA00001936"/>
    </source>
</evidence>
<keyword evidence="9" id="KW-0460">Magnesium</keyword>
<comment type="caution">
    <text evidence="14">The sequence shown here is derived from an EMBL/GenBank/DDBJ whole genome shotgun (WGS) entry which is preliminary data.</text>
</comment>
<dbReference type="GO" id="GO:0061157">
    <property type="term" value="P:mRNA destabilization"/>
    <property type="evidence" value="ECO:0007669"/>
    <property type="project" value="UniProtKB-ARBA"/>
</dbReference>
<dbReference type="Proteomes" id="UP001187471">
    <property type="component" value="Unassembled WGS sequence"/>
</dbReference>
<dbReference type="GO" id="GO:0010628">
    <property type="term" value="P:positive regulation of gene expression"/>
    <property type="evidence" value="ECO:0007669"/>
    <property type="project" value="UniProtKB-ARBA"/>
</dbReference>
<dbReference type="EC" id="2.7.7.52" evidence="5"/>
<evidence type="ECO:0000313" key="15">
    <source>
        <dbReference type="Proteomes" id="UP001187471"/>
    </source>
</evidence>
<dbReference type="Gene3D" id="1.10.1410.10">
    <property type="match status" value="1"/>
</dbReference>
<dbReference type="Pfam" id="PF22600">
    <property type="entry name" value="MTPAP-like_central"/>
    <property type="match status" value="1"/>
</dbReference>
<dbReference type="SUPFAM" id="SSF81631">
    <property type="entry name" value="PAP/OAS1 substrate-binding domain"/>
    <property type="match status" value="1"/>
</dbReference>
<dbReference type="GO" id="GO:0000956">
    <property type="term" value="P:nuclear-transcribed mRNA catabolic process"/>
    <property type="evidence" value="ECO:0007669"/>
    <property type="project" value="UniProtKB-ARBA"/>
</dbReference>
<dbReference type="Pfam" id="PF03828">
    <property type="entry name" value="PAP_assoc"/>
    <property type="match status" value="1"/>
</dbReference>
<dbReference type="SUPFAM" id="SSF81301">
    <property type="entry name" value="Nucleotidyltransferase"/>
    <property type="match status" value="1"/>
</dbReference>
<feature type="region of interest" description="Disordered" evidence="11">
    <location>
        <begin position="165"/>
        <end position="255"/>
    </location>
</feature>
<dbReference type="GO" id="GO:0031123">
    <property type="term" value="P:RNA 3'-end processing"/>
    <property type="evidence" value="ECO:0007669"/>
    <property type="project" value="TreeGrafter"/>
</dbReference>
<name>A0AA88QMQ4_9ASTE</name>
<evidence type="ECO:0000256" key="5">
    <source>
        <dbReference type="ARBA" id="ARBA00012472"/>
    </source>
</evidence>
<keyword evidence="15" id="KW-1185">Reference proteome</keyword>
<evidence type="ECO:0000256" key="8">
    <source>
        <dbReference type="ARBA" id="ARBA00022723"/>
    </source>
</evidence>
<evidence type="ECO:0000256" key="7">
    <source>
        <dbReference type="ARBA" id="ARBA00022679"/>
    </source>
</evidence>
<dbReference type="PANTHER" id="PTHR12271">
    <property type="entry name" value="POLY A POLYMERASE CID PAP -RELATED"/>
    <property type="match status" value="1"/>
</dbReference>
<evidence type="ECO:0000259" key="13">
    <source>
        <dbReference type="Pfam" id="PF22600"/>
    </source>
</evidence>
<evidence type="ECO:0000256" key="3">
    <source>
        <dbReference type="ARBA" id="ARBA00004496"/>
    </source>
</evidence>
<feature type="compositionally biased region" description="Basic and acidic residues" evidence="11">
    <location>
        <begin position="308"/>
        <end position="320"/>
    </location>
</feature>
<feature type="domain" description="PAP-associated" evidence="12">
    <location>
        <begin position="630"/>
        <end position="689"/>
    </location>
</feature>
<dbReference type="PANTHER" id="PTHR12271:SF40">
    <property type="entry name" value="POLY(A) RNA POLYMERASE GLD2"/>
    <property type="match status" value="1"/>
</dbReference>
<dbReference type="AlphaFoldDB" id="A0AA88QMQ4"/>
<dbReference type="InterPro" id="IPR054708">
    <property type="entry name" value="MTPAP-like_central"/>
</dbReference>
<evidence type="ECO:0000256" key="11">
    <source>
        <dbReference type="SAM" id="MobiDB-lite"/>
    </source>
</evidence>
<evidence type="ECO:0000259" key="12">
    <source>
        <dbReference type="Pfam" id="PF03828"/>
    </source>
</evidence>
<dbReference type="FunFam" id="3.30.460.10:FF:000067">
    <property type="entry name" value="Terminal uridylyltransferase cid1"/>
    <property type="match status" value="1"/>
</dbReference>
<dbReference type="CDD" id="cd05402">
    <property type="entry name" value="NT_PAP_TUTase"/>
    <property type="match status" value="1"/>
</dbReference>
<dbReference type="InterPro" id="IPR002058">
    <property type="entry name" value="PAP_assoc"/>
</dbReference>
<keyword evidence="7" id="KW-0808">Transferase</keyword>
<comment type="similarity">
    <text evidence="4">Belongs to the DNA polymerase type-B-like family.</text>
</comment>
<dbReference type="GO" id="GO:0046872">
    <property type="term" value="F:metal ion binding"/>
    <property type="evidence" value="ECO:0007669"/>
    <property type="project" value="UniProtKB-KW"/>
</dbReference>
<evidence type="ECO:0000256" key="4">
    <source>
        <dbReference type="ARBA" id="ARBA00008593"/>
    </source>
</evidence>
<protein>
    <recommendedName>
        <fullName evidence="5">RNA uridylyltransferase</fullName>
        <ecNumber evidence="5">2.7.7.52</ecNumber>
    </recommendedName>
</protein>
<reference evidence="14" key="1">
    <citation type="submission" date="2022-12" db="EMBL/GenBank/DDBJ databases">
        <title>Draft genome assemblies for two species of Escallonia (Escalloniales).</title>
        <authorList>
            <person name="Chanderbali A."/>
            <person name="Dervinis C."/>
            <person name="Anghel I."/>
            <person name="Soltis D."/>
            <person name="Soltis P."/>
            <person name="Zapata F."/>
        </authorList>
    </citation>
    <scope>NUCLEOTIDE SEQUENCE</scope>
    <source>
        <strain evidence="14">UCBG92.1500</strain>
        <tissue evidence="14">Leaf</tissue>
    </source>
</reference>
<proteinExistence type="inferred from homology"/>
<feature type="compositionally biased region" description="Basic and acidic residues" evidence="11">
    <location>
        <begin position="165"/>
        <end position="176"/>
    </location>
</feature>
<evidence type="ECO:0000256" key="6">
    <source>
        <dbReference type="ARBA" id="ARBA00022490"/>
    </source>
</evidence>
<dbReference type="GO" id="GO:0005737">
    <property type="term" value="C:cytoplasm"/>
    <property type="evidence" value="ECO:0007669"/>
    <property type="project" value="UniProtKB-SubCell"/>
</dbReference>
<evidence type="ECO:0000313" key="14">
    <source>
        <dbReference type="EMBL" id="KAK2972547.1"/>
    </source>
</evidence>
<keyword evidence="6" id="KW-0963">Cytoplasm</keyword>
<dbReference type="GO" id="GO:0050265">
    <property type="term" value="F:RNA uridylyltransferase activity"/>
    <property type="evidence" value="ECO:0007669"/>
    <property type="project" value="UniProtKB-EC"/>
</dbReference>
<accession>A0AA88QMQ4</accession>
<dbReference type="InterPro" id="IPR043519">
    <property type="entry name" value="NT_sf"/>
</dbReference>
<evidence type="ECO:0000256" key="2">
    <source>
        <dbReference type="ARBA" id="ARBA00001946"/>
    </source>
</evidence>
<dbReference type="Gene3D" id="3.30.460.10">
    <property type="entry name" value="Beta Polymerase, domain 2"/>
    <property type="match status" value="1"/>
</dbReference>
<keyword evidence="8" id="KW-0479">Metal-binding</keyword>
<feature type="domain" description="Poly(A) RNA polymerase mitochondrial-like central palm" evidence="13">
    <location>
        <begin position="409"/>
        <end position="542"/>
    </location>
</feature>
<feature type="compositionally biased region" description="Basic and acidic residues" evidence="11">
    <location>
        <begin position="219"/>
        <end position="235"/>
    </location>
</feature>
<feature type="region of interest" description="Disordered" evidence="11">
    <location>
        <begin position="1"/>
        <end position="135"/>
    </location>
</feature>
<evidence type="ECO:0000256" key="10">
    <source>
        <dbReference type="ARBA" id="ARBA00049105"/>
    </source>
</evidence>
<feature type="region of interest" description="Disordered" evidence="11">
    <location>
        <begin position="274"/>
        <end position="320"/>
    </location>
</feature>
<comment type="subcellular location">
    <subcellularLocation>
        <location evidence="3">Cytoplasm</location>
    </subcellularLocation>
</comment>
<dbReference type="EMBL" id="JAVXUO010002516">
    <property type="protein sequence ID" value="KAK2972547.1"/>
    <property type="molecule type" value="Genomic_DNA"/>
</dbReference>
<gene>
    <name evidence="14" type="ORF">RJ640_014271</name>
</gene>
<organism evidence="14 15">
    <name type="scientific">Escallonia rubra</name>
    <dbReference type="NCBI Taxonomy" id="112253"/>
    <lineage>
        <taxon>Eukaryota</taxon>
        <taxon>Viridiplantae</taxon>
        <taxon>Streptophyta</taxon>
        <taxon>Embryophyta</taxon>
        <taxon>Tracheophyta</taxon>
        <taxon>Spermatophyta</taxon>
        <taxon>Magnoliopsida</taxon>
        <taxon>eudicotyledons</taxon>
        <taxon>Gunneridae</taxon>
        <taxon>Pentapetalae</taxon>
        <taxon>asterids</taxon>
        <taxon>campanulids</taxon>
        <taxon>Escalloniales</taxon>
        <taxon>Escalloniaceae</taxon>
        <taxon>Escallonia</taxon>
    </lineage>
</organism>
<sequence length="731" mass="82361">MAGAGGDEPSLYPPSNGGDFLLQLLRRPPQHQPPPASQPLTHDPAVAAVGPSIPFQPFASGHSRDPPYHRSPPHFAPHNFFSQNPNPNPNTPSPSHHTHQQHNRQFNQHPVGDDSKKLGLYGRNPRPDQANQQDHKNLRFGSLLFENGGPSNGNTMYNERELGLGNRRSNDIDRKPQVNTGAFHNHEQERGLIRPVGPQARRPPPGFPSKLSSVRNRNSGKEKGNFGQLDRRDVGSNDGLSGQLDRPGLPAGSDLLSVSASDIDEALSSLHIEDCENGGDPLGGSRSQDRLDDLDEQGTNSVVLEDGSQEKKDKRQQRDKLMVSEKNKDALAQLPSLKILGFVFFMWERLWHVFTYLVSTCVRGSFSQRLTSATCNQDYRSDKRGQWLMGQRMRIVKRQIGCRRDINRLNGQFLSLYESLIPAEEEKAKQKQLLLLLEKHVAKEWPEARLYLYGSCANSFGFPRSDIDVCLAMEDADVDKSEVLLKLADILQSDNLQNVQALTRARVPIVKLMDPATGISCDICVNNILAVVNTKLLRDYAQIDVRLRQLAFIVKHWAKSRGVNETYHGTLSSYAYVLMCVHFLQQRRPAILPCLQGMENTYAVTVDSTECAYFDQVEKLSGFGSHNRESIGQLVWAFFNYWAYCHDYANDVISVRTGSMLSKHEKDWTRRVGNDRHLICIEDPFELSHDLGRVVDKFSIRVIREEFERAAEILQCDPDPCVMLFKPYVPS</sequence>
<comment type="catalytic activity">
    <reaction evidence="10">
        <text>RNA(n) + UTP = RNA(n)-3'-uridine ribonucleotide + diphosphate</text>
        <dbReference type="Rhea" id="RHEA:14785"/>
        <dbReference type="Rhea" id="RHEA-COMP:14527"/>
        <dbReference type="Rhea" id="RHEA-COMP:17348"/>
        <dbReference type="ChEBI" id="CHEBI:33019"/>
        <dbReference type="ChEBI" id="CHEBI:46398"/>
        <dbReference type="ChEBI" id="CHEBI:140395"/>
        <dbReference type="ChEBI" id="CHEBI:173116"/>
        <dbReference type="EC" id="2.7.7.52"/>
    </reaction>
</comment>
<comment type="cofactor">
    <cofactor evidence="2">
        <name>Mg(2+)</name>
        <dbReference type="ChEBI" id="CHEBI:18420"/>
    </cofactor>
</comment>
<comment type="cofactor">
    <cofactor evidence="1">
        <name>Mn(2+)</name>
        <dbReference type="ChEBI" id="CHEBI:29035"/>
    </cofactor>
</comment>